<name>A0A6J5KR67_9CAUD</name>
<organism evidence="1">
    <name type="scientific">uncultured Caudovirales phage</name>
    <dbReference type="NCBI Taxonomy" id="2100421"/>
    <lineage>
        <taxon>Viruses</taxon>
        <taxon>Duplodnaviria</taxon>
        <taxon>Heunggongvirae</taxon>
        <taxon>Uroviricota</taxon>
        <taxon>Caudoviricetes</taxon>
        <taxon>Peduoviridae</taxon>
        <taxon>Maltschvirus</taxon>
        <taxon>Maltschvirus maltsch</taxon>
    </lineage>
</organism>
<protein>
    <submittedName>
        <fullName evidence="1">Neck protein</fullName>
    </submittedName>
</protein>
<dbReference type="InterPro" id="IPR021674">
    <property type="entry name" value="Phage_T4_Gp14_neck-protein"/>
</dbReference>
<evidence type="ECO:0000313" key="1">
    <source>
        <dbReference type="EMBL" id="CAB4124371.1"/>
    </source>
</evidence>
<sequence length="316" mass="35973">MPTNVYFNNYNSRTEQSLYEDLINETIKQWGLDSFYLPRTSGSEIDLIFGDDPTKKFEDAYPVEVYVKNVDNFEGQELFSKFGIEMQHQMRFLMSTRAFKSRVPSTYSRPREGDLLWLTNFQALFEIKFVNQQHFFYAFGNKNFYGFELVCERFRYSNEKVDTGIIEIDDAADQQTFVYNFSMNRDGEFTYQNGETVYQGASLGSASATAVVVDWDKPTSLLRLKDIKGIFSPNTAIIGLTSLADYTLYAVDMLNNSNDGLDNNSELGILSNDILDFSEHNPFGEPVPNYAPVIRVFSADSTTISADSTNTTADTQ</sequence>
<gene>
    <name evidence="1" type="ORF">UFOVP49_209</name>
</gene>
<proteinExistence type="predicted"/>
<reference evidence="1" key="1">
    <citation type="submission" date="2020-04" db="EMBL/GenBank/DDBJ databases">
        <authorList>
            <person name="Chiriac C."/>
            <person name="Salcher M."/>
            <person name="Ghai R."/>
            <person name="Kavagutti S V."/>
        </authorList>
    </citation>
    <scope>NUCLEOTIDE SEQUENCE</scope>
</reference>
<dbReference type="Pfam" id="PF11649">
    <property type="entry name" value="T4_neck-protein"/>
    <property type="match status" value="1"/>
</dbReference>
<dbReference type="EMBL" id="LR796178">
    <property type="protein sequence ID" value="CAB4124371.1"/>
    <property type="molecule type" value="Genomic_DNA"/>
</dbReference>
<accession>A0A6J5KR67</accession>